<proteinExistence type="predicted"/>
<dbReference type="EMBL" id="VSSQ01003179">
    <property type="protein sequence ID" value="MPM19448.1"/>
    <property type="molecule type" value="Genomic_DNA"/>
</dbReference>
<feature type="region of interest" description="Disordered" evidence="1">
    <location>
        <begin position="161"/>
        <end position="193"/>
    </location>
</feature>
<feature type="compositionally biased region" description="Basic and acidic residues" evidence="1">
    <location>
        <begin position="180"/>
        <end position="191"/>
    </location>
</feature>
<sequence>MTVHTGGPGRDVRDRVPSGVHAVRGTNHQRDGLGFDLADAAMLPRLVVVGIVHHNVRQLVREGLDLRGRVHVRPDRDRARLVVGDAVRAEDHAIVLHAQHLEPGHANLPRQPLPEPRRRFTFQQRRRGRDREWFAVGLRGVPHIRGACADHPGVHHLAGLRLLPRPQPPPRARIGRRRRGEPARDGREDHVPGLSLHHLPAQALPLPVPGDQRRERLRYSARLERGLMLRPDQHRVVERTATEPGRERQRLPPVIARDQCFDSAGQLLVQLVELRLPGRPGVLVRCHDPASSSVSRDASARGGTPSRWARTPAAMP</sequence>
<reference evidence="2" key="1">
    <citation type="submission" date="2019-08" db="EMBL/GenBank/DDBJ databases">
        <authorList>
            <person name="Kucharzyk K."/>
            <person name="Murdoch R.W."/>
            <person name="Higgins S."/>
            <person name="Loffler F."/>
        </authorList>
    </citation>
    <scope>NUCLEOTIDE SEQUENCE</scope>
</reference>
<gene>
    <name evidence="2" type="ORF">SDC9_65872</name>
</gene>
<dbReference type="AlphaFoldDB" id="A0A644XUJ7"/>
<feature type="region of interest" description="Disordered" evidence="1">
    <location>
        <begin position="287"/>
        <end position="316"/>
    </location>
</feature>
<organism evidence="2">
    <name type="scientific">bioreactor metagenome</name>
    <dbReference type="NCBI Taxonomy" id="1076179"/>
    <lineage>
        <taxon>unclassified sequences</taxon>
        <taxon>metagenomes</taxon>
        <taxon>ecological metagenomes</taxon>
    </lineage>
</organism>
<name>A0A644XUJ7_9ZZZZ</name>
<feature type="compositionally biased region" description="Low complexity" evidence="1">
    <location>
        <begin position="290"/>
        <end position="301"/>
    </location>
</feature>
<evidence type="ECO:0000313" key="2">
    <source>
        <dbReference type="EMBL" id="MPM19448.1"/>
    </source>
</evidence>
<accession>A0A644XUJ7</accession>
<comment type="caution">
    <text evidence="2">The sequence shown here is derived from an EMBL/GenBank/DDBJ whole genome shotgun (WGS) entry which is preliminary data.</text>
</comment>
<evidence type="ECO:0000256" key="1">
    <source>
        <dbReference type="SAM" id="MobiDB-lite"/>
    </source>
</evidence>
<protein>
    <submittedName>
        <fullName evidence="2">Uncharacterized protein</fullName>
    </submittedName>
</protein>